<dbReference type="Proteomes" id="UP000198836">
    <property type="component" value="Unassembled WGS sequence"/>
</dbReference>
<dbReference type="AlphaFoldDB" id="A0A1I0TUW3"/>
<proteinExistence type="predicted"/>
<dbReference type="InterPro" id="IPR011083">
    <property type="entry name" value="Phage_tail_collar_dom"/>
</dbReference>
<sequence>MEGTLAEVRIFAGNFSPRTWAFCQGQLLSLSANQALFALLGTTYGGDGRTTFGLPDLRSKTVIGAGTGVGLSAYTLGQKVGVEKVTLTVSQIPAHTHQAVVTPTSSHPAATFFASPDPGIQVDGSGAYVSEDGTGQVACYSNDGSALTPLSPKSVEVTNLNIPVPTVSLLNVGGSNSHNNIMPSIALNYIICLQGIFPSRN</sequence>
<protein>
    <submittedName>
        <fullName evidence="2">Microcystin-dependent protein</fullName>
    </submittedName>
</protein>
<gene>
    <name evidence="2" type="ORF">SAMN04488511_1154</name>
</gene>
<evidence type="ECO:0000259" key="1">
    <source>
        <dbReference type="Pfam" id="PF07484"/>
    </source>
</evidence>
<accession>A0A1I0TUW3</accession>
<dbReference type="EMBL" id="FOJM01000015">
    <property type="protein sequence ID" value="SFA55629.1"/>
    <property type="molecule type" value="Genomic_DNA"/>
</dbReference>
<name>A0A1I0TUW3_9SPHI</name>
<evidence type="ECO:0000313" key="3">
    <source>
        <dbReference type="Proteomes" id="UP000198836"/>
    </source>
</evidence>
<dbReference type="RefSeq" id="WP_090985946.1">
    <property type="nucleotide sequence ID" value="NZ_FOJM01000015.1"/>
</dbReference>
<dbReference type="Gene3D" id="3.90.1340.10">
    <property type="entry name" value="Phage tail collar domain"/>
    <property type="match status" value="1"/>
</dbReference>
<dbReference type="SUPFAM" id="SSF88874">
    <property type="entry name" value="Receptor-binding domain of short tail fibre protein gp12"/>
    <property type="match status" value="1"/>
</dbReference>
<reference evidence="3" key="1">
    <citation type="submission" date="2016-10" db="EMBL/GenBank/DDBJ databases">
        <authorList>
            <person name="Varghese N."/>
            <person name="Submissions S."/>
        </authorList>
    </citation>
    <scope>NUCLEOTIDE SEQUENCE [LARGE SCALE GENOMIC DNA]</scope>
    <source>
        <strain evidence="3">DSM 18130</strain>
    </source>
</reference>
<feature type="domain" description="Phage tail collar" evidence="1">
    <location>
        <begin position="7"/>
        <end position="61"/>
    </location>
</feature>
<dbReference type="OrthoDB" id="9810174at2"/>
<evidence type="ECO:0000313" key="2">
    <source>
        <dbReference type="EMBL" id="SFA55629.1"/>
    </source>
</evidence>
<organism evidence="2 3">
    <name type="scientific">Pedobacter suwonensis</name>
    <dbReference type="NCBI Taxonomy" id="332999"/>
    <lineage>
        <taxon>Bacteria</taxon>
        <taxon>Pseudomonadati</taxon>
        <taxon>Bacteroidota</taxon>
        <taxon>Sphingobacteriia</taxon>
        <taxon>Sphingobacteriales</taxon>
        <taxon>Sphingobacteriaceae</taxon>
        <taxon>Pedobacter</taxon>
    </lineage>
</organism>
<dbReference type="InterPro" id="IPR037053">
    <property type="entry name" value="Phage_tail_collar_dom_sf"/>
</dbReference>
<dbReference type="Pfam" id="PF07484">
    <property type="entry name" value="Collar"/>
    <property type="match status" value="1"/>
</dbReference>
<keyword evidence="3" id="KW-1185">Reference proteome</keyword>
<dbReference type="STRING" id="332999.SAMN04488511_1154"/>